<comment type="caution">
    <text evidence="2">The sequence shown here is derived from an EMBL/GenBank/DDBJ whole genome shotgun (WGS) entry which is preliminary data.</text>
</comment>
<feature type="compositionally biased region" description="Polar residues" evidence="1">
    <location>
        <begin position="180"/>
        <end position="191"/>
    </location>
</feature>
<evidence type="ECO:0000313" key="2">
    <source>
        <dbReference type="EMBL" id="PKI36681.1"/>
    </source>
</evidence>
<feature type="compositionally biased region" description="Basic and acidic residues" evidence="1">
    <location>
        <begin position="115"/>
        <end position="126"/>
    </location>
</feature>
<proteinExistence type="predicted"/>
<keyword evidence="3" id="KW-1185">Reference proteome</keyword>
<accession>A0A2I0HYA9</accession>
<reference evidence="2 3" key="1">
    <citation type="submission" date="2017-11" db="EMBL/GenBank/DDBJ databases">
        <title>De-novo sequencing of pomegranate (Punica granatum L.) genome.</title>
        <authorList>
            <person name="Akparov Z."/>
            <person name="Amiraslanov A."/>
            <person name="Hajiyeva S."/>
            <person name="Abbasov M."/>
            <person name="Kaur K."/>
            <person name="Hamwieh A."/>
            <person name="Solovyev V."/>
            <person name="Salamov A."/>
            <person name="Braich B."/>
            <person name="Kosarev P."/>
            <person name="Mahmoud A."/>
            <person name="Hajiyev E."/>
            <person name="Babayeva S."/>
            <person name="Izzatullayeva V."/>
            <person name="Mammadov A."/>
            <person name="Mammadov A."/>
            <person name="Sharifova S."/>
            <person name="Ojaghi J."/>
            <person name="Eynullazada K."/>
            <person name="Bayramov B."/>
            <person name="Abdulazimova A."/>
            <person name="Shahmuradov I."/>
        </authorList>
    </citation>
    <scope>NUCLEOTIDE SEQUENCE [LARGE SCALE GENOMIC DNA]</scope>
    <source>
        <strain evidence="3">cv. AG2017</strain>
        <tissue evidence="2">Leaf</tissue>
    </source>
</reference>
<evidence type="ECO:0000313" key="3">
    <source>
        <dbReference type="Proteomes" id="UP000233551"/>
    </source>
</evidence>
<dbReference type="Proteomes" id="UP000233551">
    <property type="component" value="Unassembled WGS sequence"/>
</dbReference>
<organism evidence="2 3">
    <name type="scientific">Punica granatum</name>
    <name type="common">Pomegranate</name>
    <dbReference type="NCBI Taxonomy" id="22663"/>
    <lineage>
        <taxon>Eukaryota</taxon>
        <taxon>Viridiplantae</taxon>
        <taxon>Streptophyta</taxon>
        <taxon>Embryophyta</taxon>
        <taxon>Tracheophyta</taxon>
        <taxon>Spermatophyta</taxon>
        <taxon>Magnoliopsida</taxon>
        <taxon>eudicotyledons</taxon>
        <taxon>Gunneridae</taxon>
        <taxon>Pentapetalae</taxon>
        <taxon>rosids</taxon>
        <taxon>malvids</taxon>
        <taxon>Myrtales</taxon>
        <taxon>Lythraceae</taxon>
        <taxon>Punica</taxon>
    </lineage>
</organism>
<dbReference type="EMBL" id="PGOL01004724">
    <property type="protein sequence ID" value="PKI36681.1"/>
    <property type="molecule type" value="Genomic_DNA"/>
</dbReference>
<dbReference type="AlphaFoldDB" id="A0A2I0HYA9"/>
<protein>
    <submittedName>
        <fullName evidence="2">Uncharacterized protein</fullName>
    </submittedName>
</protein>
<name>A0A2I0HYA9_PUNGR</name>
<evidence type="ECO:0000256" key="1">
    <source>
        <dbReference type="SAM" id="MobiDB-lite"/>
    </source>
</evidence>
<sequence>MTTEAVAGTKRVLLMIFGYLLSSSTQSKRGKLSAPHFGPPAPTEDFRRRLGTLFAIGKTEANRRAQSHGLRKKSMEPLRPWDKLQTIIRNSTGLPEGRFGGSKRIPTNLRGIFTENRDRSDSRTPQDIRGALRKSRAQVPRPPRANGPRSRATSQRSPAGQKGHQNECQDAQRAIGDRGTLNSTPNVQTGKTDSRGAESPERSFTRRMVILGSFKSSSFKHYKSTN</sequence>
<gene>
    <name evidence="2" type="ORF">CRG98_042926</name>
</gene>
<feature type="compositionally biased region" description="Basic and acidic residues" evidence="1">
    <location>
        <begin position="192"/>
        <end position="204"/>
    </location>
</feature>
<feature type="region of interest" description="Disordered" evidence="1">
    <location>
        <begin position="92"/>
        <end position="204"/>
    </location>
</feature>